<dbReference type="InterPro" id="IPR043129">
    <property type="entry name" value="ATPase_NBD"/>
</dbReference>
<dbReference type="Pfam" id="PF07520">
    <property type="entry name" value="SrfB"/>
    <property type="match status" value="1"/>
</dbReference>
<name>A0A8J3RCZ4_9ACTN</name>
<dbReference type="PANTHER" id="PTHR42749">
    <property type="entry name" value="CELL SHAPE-DETERMINING PROTEIN MREB"/>
    <property type="match status" value="1"/>
</dbReference>
<sequence>MASVEFVFRGGDGRLTTELRVGPGGDRLTLPFPVMRFHGESAAIVRSVRIVPAYGTEPAASGSALWLAGQWTPEIPQNGLRLREGLWWRPVGAIQVGRSELPPGRTHFDWTVSYQLDDGSTLMREATGGLTVDTTGDPGRLDVHEGWIALDYGTTTTSITMFDQKHQIVLLGLPRTQAAIIRRRLGELFEGGESEGIEFGLSVSEWRRMLEAAGNLLASASAPRLDPLTVARNVLHSDLYRLLIALERQVVESQRPELALGLHRLYSSAFAMPPIREQRLVSIPLHAEKETIASAVDVLSLQPLNVRMAADGIRLDSTEAGQAPVEVRYQPGLKQYIGASRPLPGLPPDHPHPVSTDDVLAAAWQCLLKDKVAKFCQDHPDEYSTKPITHAVVTYPTAAPPQTRLDVEKLARRIGLDRVVTDYDEATAAAMFYLMRDFAGDPAVGIEAYRARSRRDGAAQTWHRNILVVDIGGGTTDIALIGITLHDETDFESGKGRDVQGRYYVLRPTIRAKAGRAQLGGDRITLGIFNHLKATLADLLLTRDARIVQGEYPPFLSEGRYREKSLLSRVEDSKMEALRDDLIDAVIPTRWVKDPTDKQAVRQRFRLLWDEAEQAKTQQSVNEGDYLVRHVGELLNLSGKAKEAAQDLPDVTIAHAEISSIIEEVVRSAFDIGLNVVKRSLIRPSDGGPETLDTVMVSGGSSALPQIQRILREVFTGAGGDIQWNPMNVVYEPAFAKTGTSIGACWAEHVRRKGFDRARNARQRVGRGLTELHIDVDNLFHALPNTFVLDALDGQSWILFHIGAEFDQIGAAGGVEGRRRSEWVHTTEDLTVYRQPFSLEEKRDVWGNLNLATMRGELGEHWLDLARWQRRVKVQFEINERSLITAYFCEESGPAHIVGFDGVSPMTGLVEVGDDGVPVVQADIVVNPQSAGGMAAAGQVVFPRGARLTDRLVVGGSDRPVAGLISGALPKDVPVDGGWSFYRRDSTDPDRMVQIGRVMSAPEAGRMGPDIVAALDQDGRLTTTPSYPAYQQAKSMAEVLERPGAVLGYAMKPGTADIDERFDPFNGTH</sequence>
<dbReference type="AlphaFoldDB" id="A0A8J3RCZ4"/>
<proteinExistence type="inferred from homology"/>
<comment type="caution">
    <text evidence="3">The sequence shown here is derived from an EMBL/GenBank/DDBJ whole genome shotgun (WGS) entry which is preliminary data.</text>
</comment>
<dbReference type="SUPFAM" id="SSF53067">
    <property type="entry name" value="Actin-like ATPase domain"/>
    <property type="match status" value="1"/>
</dbReference>
<dbReference type="Proteomes" id="UP000610966">
    <property type="component" value="Unassembled WGS sequence"/>
</dbReference>
<dbReference type="PANTHER" id="PTHR42749:SF1">
    <property type="entry name" value="CELL SHAPE-DETERMINING PROTEIN MREB"/>
    <property type="match status" value="1"/>
</dbReference>
<keyword evidence="2" id="KW-0346">Stress response</keyword>
<protein>
    <submittedName>
        <fullName evidence="3">Uncharacterized protein</fullName>
    </submittedName>
</protein>
<evidence type="ECO:0000313" key="4">
    <source>
        <dbReference type="Proteomes" id="UP000610966"/>
    </source>
</evidence>
<organism evidence="3 4">
    <name type="scientific">Sphaerimonospora thailandensis</name>
    <dbReference type="NCBI Taxonomy" id="795644"/>
    <lineage>
        <taxon>Bacteria</taxon>
        <taxon>Bacillati</taxon>
        <taxon>Actinomycetota</taxon>
        <taxon>Actinomycetes</taxon>
        <taxon>Streptosporangiales</taxon>
        <taxon>Streptosporangiaceae</taxon>
        <taxon>Sphaerimonospora</taxon>
    </lineage>
</organism>
<comment type="similarity">
    <text evidence="1">Belongs to the heat shock protein 70 family.</text>
</comment>
<evidence type="ECO:0000256" key="1">
    <source>
        <dbReference type="ARBA" id="ARBA00007381"/>
    </source>
</evidence>
<evidence type="ECO:0000313" key="3">
    <source>
        <dbReference type="EMBL" id="GIH72505.1"/>
    </source>
</evidence>
<dbReference type="InterPro" id="IPR018181">
    <property type="entry name" value="Heat_shock_70_CS"/>
</dbReference>
<gene>
    <name evidence="3" type="ORF">Mth01_47580</name>
</gene>
<dbReference type="EMBL" id="BOOG01000053">
    <property type="protein sequence ID" value="GIH72505.1"/>
    <property type="molecule type" value="Genomic_DNA"/>
</dbReference>
<keyword evidence="4" id="KW-1185">Reference proteome</keyword>
<dbReference type="Gene3D" id="3.30.420.40">
    <property type="match status" value="3"/>
</dbReference>
<accession>A0A8J3RCZ4</accession>
<reference evidence="3" key="1">
    <citation type="submission" date="2021-01" db="EMBL/GenBank/DDBJ databases">
        <title>Whole genome shotgun sequence of Sphaerimonospora thailandensis NBRC 107569.</title>
        <authorList>
            <person name="Komaki H."/>
            <person name="Tamura T."/>
        </authorList>
    </citation>
    <scope>NUCLEOTIDE SEQUENCE</scope>
    <source>
        <strain evidence="3">NBRC 107569</strain>
    </source>
</reference>
<dbReference type="PROSITE" id="PS01036">
    <property type="entry name" value="HSP70_3"/>
    <property type="match status" value="1"/>
</dbReference>
<evidence type="ECO:0000256" key="2">
    <source>
        <dbReference type="ARBA" id="ARBA00023016"/>
    </source>
</evidence>
<dbReference type="Gene3D" id="3.90.640.10">
    <property type="entry name" value="Actin, Chain A, domain 4"/>
    <property type="match status" value="2"/>
</dbReference>
<dbReference type="InterPro" id="IPR009216">
    <property type="entry name" value="Virulence_factor_SrfB"/>
</dbReference>